<comment type="caution">
    <text evidence="1">The sequence shown here is derived from an EMBL/GenBank/DDBJ whole genome shotgun (WGS) entry which is preliminary data.</text>
</comment>
<evidence type="ECO:0000313" key="1">
    <source>
        <dbReference type="EMBL" id="GAA4180694.1"/>
    </source>
</evidence>
<protein>
    <recommendedName>
        <fullName evidence="3">META domain-containing protein</fullName>
    </recommendedName>
</protein>
<proteinExistence type="predicted"/>
<reference evidence="2" key="1">
    <citation type="journal article" date="2019" name="Int. J. Syst. Evol. Microbiol.">
        <title>The Global Catalogue of Microorganisms (GCM) 10K type strain sequencing project: providing services to taxonomists for standard genome sequencing and annotation.</title>
        <authorList>
            <consortium name="The Broad Institute Genomics Platform"/>
            <consortium name="The Broad Institute Genome Sequencing Center for Infectious Disease"/>
            <person name="Wu L."/>
            <person name="Ma J."/>
        </authorList>
    </citation>
    <scope>NUCLEOTIDE SEQUENCE [LARGE SCALE GENOMIC DNA]</scope>
    <source>
        <strain evidence="2">JCM 17591</strain>
    </source>
</reference>
<accession>A0ABP8AA76</accession>
<dbReference type="EMBL" id="BAABBW010000006">
    <property type="protein sequence ID" value="GAA4180694.1"/>
    <property type="molecule type" value="Genomic_DNA"/>
</dbReference>
<keyword evidence="2" id="KW-1185">Reference proteome</keyword>
<name>A0ABP8AA76_9MICO</name>
<sequence>MSAITGTWLLRMKTPVGTIEAEYRFEEDDGVLCGSARGNGETTPLTDIAVTDGAEGERVTWRQRITRPLRLNLEYDVIVTGDTLVGESRAGRLPRSRVTGERAHA</sequence>
<evidence type="ECO:0000313" key="2">
    <source>
        <dbReference type="Proteomes" id="UP001501079"/>
    </source>
</evidence>
<evidence type="ECO:0008006" key="3">
    <source>
        <dbReference type="Google" id="ProtNLM"/>
    </source>
</evidence>
<dbReference type="Proteomes" id="UP001501079">
    <property type="component" value="Unassembled WGS sequence"/>
</dbReference>
<organism evidence="1 2">
    <name type="scientific">Gryllotalpicola koreensis</name>
    <dbReference type="NCBI Taxonomy" id="993086"/>
    <lineage>
        <taxon>Bacteria</taxon>
        <taxon>Bacillati</taxon>
        <taxon>Actinomycetota</taxon>
        <taxon>Actinomycetes</taxon>
        <taxon>Micrococcales</taxon>
        <taxon>Microbacteriaceae</taxon>
        <taxon>Gryllotalpicola</taxon>
    </lineage>
</organism>
<gene>
    <name evidence="1" type="ORF">GCM10022287_34860</name>
</gene>
<dbReference type="RefSeq" id="WP_344756854.1">
    <property type="nucleotide sequence ID" value="NZ_BAABBW010000006.1"/>
</dbReference>